<reference evidence="1 2" key="1">
    <citation type="submission" date="2017-05" db="EMBL/GenBank/DDBJ databases">
        <authorList>
            <person name="Varghese N."/>
            <person name="Submissions S."/>
        </authorList>
    </citation>
    <scope>NUCLEOTIDE SEQUENCE [LARGE SCALE GENOMIC DNA]</scope>
    <source>
        <strain evidence="1 2">DSM 29734</strain>
    </source>
</reference>
<protein>
    <submittedName>
        <fullName evidence="1">3-methyladenine DNA glycosylase AlkD</fullName>
    </submittedName>
</protein>
<dbReference type="Proteomes" id="UP001157961">
    <property type="component" value="Unassembled WGS sequence"/>
</dbReference>
<dbReference type="PANTHER" id="PTHR34070:SF1">
    <property type="entry name" value="DNA ALKYLATION REPAIR PROTEIN"/>
    <property type="match status" value="1"/>
</dbReference>
<sequence>MMELQDALSALEAQIEPGRAEGMAAYHKQTRRVLGIPNPALNDLSKTWRQSLTVEQRVSLASELWKTDIFEARIVAAKVLTQARLRPDNDAWDLIASWTPDFDSWAIADHACMAGQKRLVADPSRLDAVESWTSSEHMWTRRAALVITLPWTKQNFPKPAELEARDRVLGWAASYVTDHTWFIQKAVAWWLRDLSKHDATRVQVFLEQHTDNMKPFAVKEASRFLPLSEK</sequence>
<dbReference type="Gene3D" id="1.25.10.90">
    <property type="match status" value="1"/>
</dbReference>
<dbReference type="InterPro" id="IPR014825">
    <property type="entry name" value="DNA_alkylation"/>
</dbReference>
<dbReference type="InterPro" id="IPR016024">
    <property type="entry name" value="ARM-type_fold"/>
</dbReference>
<comment type="caution">
    <text evidence="1">The sequence shown here is derived from an EMBL/GenBank/DDBJ whole genome shotgun (WGS) entry which is preliminary data.</text>
</comment>
<evidence type="ECO:0000313" key="2">
    <source>
        <dbReference type="Proteomes" id="UP001157961"/>
    </source>
</evidence>
<dbReference type="Pfam" id="PF08713">
    <property type="entry name" value="DNA_alkylation"/>
    <property type="match status" value="1"/>
</dbReference>
<dbReference type="EMBL" id="FXTY01000009">
    <property type="protein sequence ID" value="SMP33577.1"/>
    <property type="molecule type" value="Genomic_DNA"/>
</dbReference>
<gene>
    <name evidence="1" type="ORF">SAMN06265373_109108</name>
</gene>
<organism evidence="1 2">
    <name type="scientific">Shimia sagamensis</name>
    <dbReference type="NCBI Taxonomy" id="1566352"/>
    <lineage>
        <taxon>Bacteria</taxon>
        <taxon>Pseudomonadati</taxon>
        <taxon>Pseudomonadota</taxon>
        <taxon>Alphaproteobacteria</taxon>
        <taxon>Rhodobacterales</taxon>
        <taxon>Roseobacteraceae</taxon>
    </lineage>
</organism>
<dbReference type="PANTHER" id="PTHR34070">
    <property type="entry name" value="ARMADILLO-TYPE FOLD"/>
    <property type="match status" value="1"/>
</dbReference>
<keyword evidence="2" id="KW-1185">Reference proteome</keyword>
<dbReference type="CDD" id="cd06561">
    <property type="entry name" value="AlkD_like"/>
    <property type="match status" value="1"/>
</dbReference>
<accession>A0ABY1PG07</accession>
<name>A0ABY1PG07_9RHOB</name>
<evidence type="ECO:0000313" key="1">
    <source>
        <dbReference type="EMBL" id="SMP33577.1"/>
    </source>
</evidence>
<proteinExistence type="predicted"/>
<dbReference type="SUPFAM" id="SSF48371">
    <property type="entry name" value="ARM repeat"/>
    <property type="match status" value="1"/>
</dbReference>